<reference evidence="2" key="1">
    <citation type="submission" date="2015-03" db="EMBL/GenBank/DDBJ databases">
        <title>Draft genome sequence of a novel methanotroph (Sn10-6) isolated from flooded ricefield rhizosphere in India.</title>
        <authorList>
            <person name="Pandit P.S."/>
            <person name="Pore S.D."/>
            <person name="Arora P."/>
            <person name="Kapse N.G."/>
            <person name="Dhakephalkar P.K."/>
            <person name="Rahalkar M.C."/>
        </authorList>
    </citation>
    <scope>NUCLEOTIDE SEQUENCE [LARGE SCALE GENOMIC DNA]</scope>
    <source>
        <strain evidence="2">Sn10-6</strain>
    </source>
</reference>
<comment type="caution">
    <text evidence="1">The sequence shown here is derived from an EMBL/GenBank/DDBJ whole genome shotgun (WGS) entry which is preliminary data.</text>
</comment>
<protein>
    <submittedName>
        <fullName evidence="1">Uncharacterized protein</fullName>
    </submittedName>
</protein>
<organism evidence="1 2">
    <name type="scientific">Methylocucumis oryzae</name>
    <dbReference type="NCBI Taxonomy" id="1632867"/>
    <lineage>
        <taxon>Bacteria</taxon>
        <taxon>Pseudomonadati</taxon>
        <taxon>Pseudomonadota</taxon>
        <taxon>Gammaproteobacteria</taxon>
        <taxon>Methylococcales</taxon>
        <taxon>Methylococcaceae</taxon>
        <taxon>Methylocucumis</taxon>
    </lineage>
</organism>
<keyword evidence="2" id="KW-1185">Reference proteome</keyword>
<dbReference type="PATRIC" id="fig|1632867.3.peg.2126"/>
<evidence type="ECO:0000313" key="1">
    <source>
        <dbReference type="EMBL" id="KJV05667.1"/>
    </source>
</evidence>
<evidence type="ECO:0000313" key="2">
    <source>
        <dbReference type="Proteomes" id="UP000033684"/>
    </source>
</evidence>
<proteinExistence type="predicted"/>
<dbReference type="AlphaFoldDB" id="A0A0F3IG61"/>
<sequence>MKTSAMNRISRMGKATACPSNRVGIFDGHVVPPLPILRWLVGYEIPFNRHFDQYQPPRDLDALSAEIMDLLREVHS</sequence>
<accession>A0A0F3IG61</accession>
<dbReference type="Proteomes" id="UP000033684">
    <property type="component" value="Unassembled WGS sequence"/>
</dbReference>
<name>A0A0F3IG61_9GAMM</name>
<dbReference type="EMBL" id="LAJX01000190">
    <property type="protein sequence ID" value="KJV05667.1"/>
    <property type="molecule type" value="Genomic_DNA"/>
</dbReference>
<gene>
    <name evidence="1" type="ORF">VZ94_16510</name>
</gene>
<reference evidence="1 2" key="2">
    <citation type="journal article" date="2016" name="Microb. Ecol.">
        <title>Genome Characteristics of a Novel Type I Methanotroph (Sn10-6) Isolated from a Flooded Indian Rice Field.</title>
        <authorList>
            <person name="Rahalkar M.C."/>
            <person name="Pandit P.S."/>
            <person name="Dhakephalkar P.K."/>
            <person name="Pore S."/>
            <person name="Arora P."/>
            <person name="Kapse N."/>
        </authorList>
    </citation>
    <scope>NUCLEOTIDE SEQUENCE [LARGE SCALE GENOMIC DNA]</scope>
    <source>
        <strain evidence="1 2">Sn10-6</strain>
    </source>
</reference>